<dbReference type="PROSITE" id="PS51998">
    <property type="entry name" value="DEK_C"/>
    <property type="match status" value="1"/>
</dbReference>
<dbReference type="AlphaFoldDB" id="A0A8C4QDH0"/>
<evidence type="ECO:0000256" key="5">
    <source>
        <dbReference type="SAM" id="MobiDB-lite"/>
    </source>
</evidence>
<feature type="region of interest" description="Disordered" evidence="5">
    <location>
        <begin position="44"/>
        <end position="70"/>
    </location>
</feature>
<dbReference type="InterPro" id="IPR044198">
    <property type="entry name" value="DEK"/>
</dbReference>
<evidence type="ECO:0000256" key="1">
    <source>
        <dbReference type="ARBA" id="ARBA00004123"/>
    </source>
</evidence>
<dbReference type="Pfam" id="PF08766">
    <property type="entry name" value="DEK_C"/>
    <property type="match status" value="1"/>
</dbReference>
<keyword evidence="4" id="KW-0539">Nucleus</keyword>
<reference evidence="7" key="2">
    <citation type="submission" date="2025-09" db="UniProtKB">
        <authorList>
            <consortium name="Ensembl"/>
        </authorList>
    </citation>
    <scope>IDENTIFICATION</scope>
</reference>
<evidence type="ECO:0000256" key="4">
    <source>
        <dbReference type="ARBA" id="ARBA00023242"/>
    </source>
</evidence>
<feature type="compositionally biased region" description="Acidic residues" evidence="5">
    <location>
        <begin position="232"/>
        <end position="255"/>
    </location>
</feature>
<keyword evidence="2" id="KW-0156">Chromatin regulator</keyword>
<feature type="compositionally biased region" description="Basic and acidic residues" evidence="5">
    <location>
        <begin position="44"/>
        <end position="53"/>
    </location>
</feature>
<evidence type="ECO:0000256" key="3">
    <source>
        <dbReference type="ARBA" id="ARBA00023125"/>
    </source>
</evidence>
<dbReference type="Proteomes" id="UP000694388">
    <property type="component" value="Unplaced"/>
</dbReference>
<organism evidence="7 8">
    <name type="scientific">Eptatretus burgeri</name>
    <name type="common">Inshore hagfish</name>
    <dbReference type="NCBI Taxonomy" id="7764"/>
    <lineage>
        <taxon>Eukaryota</taxon>
        <taxon>Metazoa</taxon>
        <taxon>Chordata</taxon>
        <taxon>Craniata</taxon>
        <taxon>Vertebrata</taxon>
        <taxon>Cyclostomata</taxon>
        <taxon>Myxini</taxon>
        <taxon>Myxiniformes</taxon>
        <taxon>Myxinidae</taxon>
        <taxon>Eptatretinae</taxon>
        <taxon>Eptatretus</taxon>
    </lineage>
</organism>
<feature type="region of interest" description="Disordered" evidence="5">
    <location>
        <begin position="318"/>
        <end position="346"/>
    </location>
</feature>
<dbReference type="GO" id="GO:0003677">
    <property type="term" value="F:DNA binding"/>
    <property type="evidence" value="ECO:0007669"/>
    <property type="project" value="UniProtKB-KW"/>
</dbReference>
<feature type="region of interest" description="Disordered" evidence="5">
    <location>
        <begin position="287"/>
        <end position="306"/>
    </location>
</feature>
<dbReference type="GO" id="GO:0006325">
    <property type="term" value="P:chromatin organization"/>
    <property type="evidence" value="ECO:0007669"/>
    <property type="project" value="UniProtKB-KW"/>
</dbReference>
<dbReference type="SUPFAM" id="SSF109715">
    <property type="entry name" value="DEK C-terminal domain"/>
    <property type="match status" value="1"/>
</dbReference>
<proteinExistence type="predicted"/>
<dbReference type="GO" id="GO:0005634">
    <property type="term" value="C:nucleus"/>
    <property type="evidence" value="ECO:0007669"/>
    <property type="project" value="UniProtKB-SubCell"/>
</dbReference>
<evidence type="ECO:0000313" key="8">
    <source>
        <dbReference type="Proteomes" id="UP000694388"/>
    </source>
</evidence>
<dbReference type="GO" id="GO:2000779">
    <property type="term" value="P:regulation of double-strand break repair"/>
    <property type="evidence" value="ECO:0007669"/>
    <property type="project" value="TreeGrafter"/>
</dbReference>
<feature type="domain" description="DEK-C" evidence="6">
    <location>
        <begin position="360"/>
        <end position="416"/>
    </location>
</feature>
<dbReference type="InterPro" id="IPR014876">
    <property type="entry name" value="DEK_C"/>
</dbReference>
<dbReference type="PANTHER" id="PTHR13468:SF1">
    <property type="entry name" value="PROTEIN DEK"/>
    <property type="match status" value="1"/>
</dbReference>
<evidence type="ECO:0000256" key="2">
    <source>
        <dbReference type="ARBA" id="ARBA00022853"/>
    </source>
</evidence>
<accession>A0A8C4QDH0</accession>
<dbReference type="OMA" id="MIKKAPT"/>
<keyword evidence="8" id="KW-1185">Reference proteome</keyword>
<dbReference type="Ensembl" id="ENSEBUT00000014278.1">
    <property type="protein sequence ID" value="ENSEBUP00000013702.1"/>
    <property type="gene ID" value="ENSEBUG00000008641.1"/>
</dbReference>
<keyword evidence="3" id="KW-0238">DNA-binding</keyword>
<comment type="subcellular location">
    <subcellularLocation>
        <location evidence="1">Nucleus</location>
    </subcellularLocation>
</comment>
<reference evidence="7" key="1">
    <citation type="submission" date="2025-08" db="UniProtKB">
        <authorList>
            <consortium name="Ensembl"/>
        </authorList>
    </citation>
    <scope>IDENTIFICATION</scope>
</reference>
<dbReference type="Gene3D" id="1.10.10.60">
    <property type="entry name" value="Homeodomain-like"/>
    <property type="match status" value="1"/>
</dbReference>
<feature type="compositionally biased region" description="Basic and acidic residues" evidence="5">
    <location>
        <begin position="324"/>
        <end position="333"/>
    </location>
</feature>
<protein>
    <submittedName>
        <fullName evidence="7">DEK proto-oncogene</fullName>
    </submittedName>
</protein>
<evidence type="ECO:0000313" key="7">
    <source>
        <dbReference type="Ensembl" id="ENSEBUP00000013702.1"/>
    </source>
</evidence>
<dbReference type="GO" id="GO:0042393">
    <property type="term" value="F:histone binding"/>
    <property type="evidence" value="ECO:0007669"/>
    <property type="project" value="TreeGrafter"/>
</dbReference>
<evidence type="ECO:0000259" key="6">
    <source>
        <dbReference type="PROSITE" id="PS51998"/>
    </source>
</evidence>
<feature type="region of interest" description="Disordered" evidence="5">
    <location>
        <begin position="180"/>
        <end position="256"/>
    </location>
</feature>
<dbReference type="PANTHER" id="PTHR13468">
    <property type="entry name" value="DEK PROTEIN"/>
    <property type="match status" value="1"/>
</dbReference>
<sequence>MEKFLLDEREEEIKIEITLEEDDNNEDEEELPLGLLEKEPVVEGKREKRKVERLSMPAPQRPDSTQMAAGKGMKLGDIERVRFFSDRMKAEDLKALHRILFNRLGQVYEVKKNIKQFSGFPFSKDDKLCQKKEEALKKYSIPQLKSVFCEALDLERGGTKEELTARILAFLLNPQCSGKPMPKIATKRRRSKMSNVKAGGAKRARKPEQAVAGGKSRKAVVSSGEVPSSNDSSDEENTDEDEDMDEEEEEEEEEDVMVRQHCSLTVIKVHTLVVSSLLFTLSFHPQPPKKMAKVEKKASRNTVKKGRGRNVANVSGKMRKANVKKADSSTTRKEQRKAKQQAVDSDDEPLICKVRKSATPPSEDELRNEVARLLKGANLEKVTMKEICRQVYAQFPRFDLTDQKEFIKQTIKELIS</sequence>
<dbReference type="GeneTree" id="ENSGT00390000017282"/>
<name>A0A8C4QDH0_EPTBU</name>